<proteinExistence type="predicted"/>
<reference evidence="1 2" key="1">
    <citation type="journal article" date="2022" name="bioRxiv">
        <title>An ancient truncated duplication of the anti-Mullerian hormone receptor type 2 gene is a potential conserved master sex determinant in the Pangasiidae catfish family.</title>
        <authorList>
            <person name="Wen M."/>
            <person name="Pan Q."/>
            <person name="Jouanno E."/>
            <person name="Montfort J."/>
            <person name="Zahm M."/>
            <person name="Cabau C."/>
            <person name="Klopp C."/>
            <person name="Iampietro C."/>
            <person name="Roques C."/>
            <person name="Bouchez O."/>
            <person name="Castinel A."/>
            <person name="Donnadieu C."/>
            <person name="Parrinello H."/>
            <person name="Poncet C."/>
            <person name="Belmonte E."/>
            <person name="Gautier V."/>
            <person name="Avarre J.-C."/>
            <person name="Dugue R."/>
            <person name="Gustiano R."/>
            <person name="Ha T.T.T."/>
            <person name="Campet M."/>
            <person name="Sriphairoj K."/>
            <person name="Ribolli J."/>
            <person name="de Almeida F.L."/>
            <person name="Desvignes T."/>
            <person name="Postlethwait J.H."/>
            <person name="Bucao C.F."/>
            <person name="Robinson-Rechavi M."/>
            <person name="Bobe J."/>
            <person name="Herpin A."/>
            <person name="Guiguen Y."/>
        </authorList>
    </citation>
    <scope>NUCLEOTIDE SEQUENCE [LARGE SCALE GENOMIC DNA]</scope>
    <source>
        <strain evidence="1">YG-Dec2019</strain>
    </source>
</reference>
<accession>A0ACC5WC81</accession>
<keyword evidence="2" id="KW-1185">Reference proteome</keyword>
<protein>
    <submittedName>
        <fullName evidence="1">Uncharacterized protein</fullName>
    </submittedName>
</protein>
<gene>
    <name evidence="1" type="ORF">PGIGA_G00188900</name>
</gene>
<organism evidence="1 2">
    <name type="scientific">Pangasianodon gigas</name>
    <name type="common">Mekong giant catfish</name>
    <name type="synonym">Pangasius gigas</name>
    <dbReference type="NCBI Taxonomy" id="30993"/>
    <lineage>
        <taxon>Eukaryota</taxon>
        <taxon>Metazoa</taxon>
        <taxon>Chordata</taxon>
        <taxon>Craniata</taxon>
        <taxon>Vertebrata</taxon>
        <taxon>Euteleostomi</taxon>
        <taxon>Actinopterygii</taxon>
        <taxon>Neopterygii</taxon>
        <taxon>Teleostei</taxon>
        <taxon>Ostariophysi</taxon>
        <taxon>Siluriformes</taxon>
        <taxon>Pangasiidae</taxon>
        <taxon>Pangasianodon</taxon>
    </lineage>
</organism>
<evidence type="ECO:0000313" key="1">
    <source>
        <dbReference type="EMBL" id="MCI4376486.1"/>
    </source>
</evidence>
<name>A0ACC5WC81_PANGG</name>
<comment type="caution">
    <text evidence="1">The sequence shown here is derived from an EMBL/GenBank/DDBJ whole genome shotgun (WGS) entry which is preliminary data.</text>
</comment>
<dbReference type="Proteomes" id="UP000829447">
    <property type="component" value="Linkage Group LG3"/>
</dbReference>
<sequence length="406" mass="42694">MNISPVLAVEVIISPCMSLTSALAVGSEYFTLTFVGLASDRPICSVVSAELTSAKASDELSDKVGLTLSSSLSPEKLFLDSFSFMKLCGVCSAFLDNWEDTFFAPSISSNLGTLNSTSKPLKTSPSVGNMNLEDVLTPCVCFCCGSKMTSRAFTAVFSSPHFPTWESNSGKATSLVISTFVTLTLRDCIFTSGPLTLGCAIPKFSSMFTSCPFISTESGSADKSASFKLISGPLTSIPIEDMSTVSFRTLTPNFGNFTEGSFNFACELDIVGSFCLATSIDSIMSVVGSSILILSSGKETSAVWRLRSLAGALTSDLLNLGKDNLGLFIFTSISLESTSGRSAFISAVTSWTSTSGGCTSTFASGTDISISALSELTSIFGPFTSGRLIPNFGNLNLLPCSLIWIS</sequence>
<dbReference type="EMBL" id="CM040456">
    <property type="protein sequence ID" value="MCI4376486.1"/>
    <property type="molecule type" value="Genomic_DNA"/>
</dbReference>
<evidence type="ECO:0000313" key="2">
    <source>
        <dbReference type="Proteomes" id="UP000829447"/>
    </source>
</evidence>